<accession>A0ABU3C6Y9</accession>
<dbReference type="Proteomes" id="UP001262889">
    <property type="component" value="Unassembled WGS sequence"/>
</dbReference>
<organism evidence="2 3">
    <name type="scientific">Autumnicola tepida</name>
    <dbReference type="NCBI Taxonomy" id="3075595"/>
    <lineage>
        <taxon>Bacteria</taxon>
        <taxon>Pseudomonadati</taxon>
        <taxon>Bacteroidota</taxon>
        <taxon>Flavobacteriia</taxon>
        <taxon>Flavobacteriales</taxon>
        <taxon>Flavobacteriaceae</taxon>
        <taxon>Autumnicola</taxon>
    </lineage>
</organism>
<dbReference type="PANTHER" id="PTHR34322">
    <property type="entry name" value="TRANSPOSASE, Y1_TNP DOMAIN-CONTAINING"/>
    <property type="match status" value="1"/>
</dbReference>
<protein>
    <recommendedName>
        <fullName evidence="1">Transposase IS200-like domain-containing protein</fullName>
    </recommendedName>
</protein>
<dbReference type="InterPro" id="IPR036515">
    <property type="entry name" value="Transposase_17_sf"/>
</dbReference>
<comment type="caution">
    <text evidence="2">The sequence shown here is derived from an EMBL/GenBank/DDBJ whole genome shotgun (WGS) entry which is preliminary data.</text>
</comment>
<name>A0ABU3C6Y9_9FLAO</name>
<evidence type="ECO:0000313" key="2">
    <source>
        <dbReference type="EMBL" id="MDT0642105.1"/>
    </source>
</evidence>
<feature type="domain" description="Transposase IS200-like" evidence="1">
    <location>
        <begin position="7"/>
        <end position="122"/>
    </location>
</feature>
<dbReference type="Gene3D" id="3.30.70.1290">
    <property type="entry name" value="Transposase IS200-like"/>
    <property type="match status" value="1"/>
</dbReference>
<reference evidence="2 3" key="1">
    <citation type="submission" date="2023-09" db="EMBL/GenBank/DDBJ databases">
        <authorList>
            <person name="Rey-Velasco X."/>
        </authorList>
    </citation>
    <scope>NUCLEOTIDE SEQUENCE [LARGE SCALE GENOMIC DNA]</scope>
    <source>
        <strain evidence="2 3">F363</strain>
    </source>
</reference>
<evidence type="ECO:0000259" key="1">
    <source>
        <dbReference type="SMART" id="SM01321"/>
    </source>
</evidence>
<gene>
    <name evidence="2" type="ORF">RM553_04600</name>
</gene>
<evidence type="ECO:0000313" key="3">
    <source>
        <dbReference type="Proteomes" id="UP001262889"/>
    </source>
</evidence>
<keyword evidence="3" id="KW-1185">Reference proteome</keyword>
<dbReference type="PANTHER" id="PTHR34322:SF2">
    <property type="entry name" value="TRANSPOSASE IS200-LIKE DOMAIN-CONTAINING PROTEIN"/>
    <property type="match status" value="1"/>
</dbReference>
<dbReference type="SUPFAM" id="SSF143422">
    <property type="entry name" value="Transposase IS200-like"/>
    <property type="match status" value="1"/>
</dbReference>
<sequence length="183" mass="22146">MKLESLIEDKYYHIYNRGINGCIIFTNDANKQYFLNLYKKYLSTYVSTFAYCLLSNHFHFVIRIEAEPKLVTQAFSNLFNAYAKAFNKREERTGSLFEKHFKRIELTQEKYLQRLILYVHLNPKMHFGEDFENYSFSSYSSLISKKETLLKREDVLNLFENRENFIDTHQIRNLEIEEKFRLE</sequence>
<proteinExistence type="predicted"/>
<dbReference type="EMBL" id="JAVRHQ010000003">
    <property type="protein sequence ID" value="MDT0642105.1"/>
    <property type="molecule type" value="Genomic_DNA"/>
</dbReference>
<dbReference type="RefSeq" id="WP_311533774.1">
    <property type="nucleotide sequence ID" value="NZ_JAVRHQ010000003.1"/>
</dbReference>
<dbReference type="InterPro" id="IPR002686">
    <property type="entry name" value="Transposase_17"/>
</dbReference>
<dbReference type="SMART" id="SM01321">
    <property type="entry name" value="Y1_Tnp"/>
    <property type="match status" value="1"/>
</dbReference>